<dbReference type="RefSeq" id="WP_356709189.1">
    <property type="nucleotide sequence ID" value="NZ_JBEXIP010000005.1"/>
</dbReference>
<protein>
    <submittedName>
        <fullName evidence="1">SMI1/KNR4 family protein</fullName>
    </submittedName>
</protein>
<reference evidence="1 2" key="1">
    <citation type="submission" date="2024-06" db="EMBL/GenBank/DDBJ databases">
        <title>The Natural Products Discovery Center: Release of the First 8490 Sequenced Strains for Exploring Actinobacteria Biosynthetic Diversity.</title>
        <authorList>
            <person name="Kalkreuter E."/>
            <person name="Kautsar S.A."/>
            <person name="Yang D."/>
            <person name="Bader C.D."/>
            <person name="Teijaro C.N."/>
            <person name="Fluegel L."/>
            <person name="Davis C.M."/>
            <person name="Simpson J.R."/>
            <person name="Lauterbach L."/>
            <person name="Steele A.D."/>
            <person name="Gui C."/>
            <person name="Meng S."/>
            <person name="Li G."/>
            <person name="Viehrig K."/>
            <person name="Ye F."/>
            <person name="Su P."/>
            <person name="Kiefer A.F."/>
            <person name="Nichols A."/>
            <person name="Cepeda A.J."/>
            <person name="Yan W."/>
            <person name="Fan B."/>
            <person name="Jiang Y."/>
            <person name="Adhikari A."/>
            <person name="Zheng C.-J."/>
            <person name="Schuster L."/>
            <person name="Cowan T.M."/>
            <person name="Smanski M.J."/>
            <person name="Chevrette M.G."/>
            <person name="De Carvalho L.P.S."/>
            <person name="Shen B."/>
        </authorList>
    </citation>
    <scope>NUCLEOTIDE SEQUENCE [LARGE SCALE GENOMIC DNA]</scope>
    <source>
        <strain evidence="1 2">NPDC005137</strain>
    </source>
</reference>
<dbReference type="EMBL" id="JBEXIP010000005">
    <property type="protein sequence ID" value="MET8433093.1"/>
    <property type="molecule type" value="Genomic_DNA"/>
</dbReference>
<comment type="caution">
    <text evidence="1">The sequence shown here is derived from an EMBL/GenBank/DDBJ whole genome shotgun (WGS) entry which is preliminary data.</text>
</comment>
<accession>A0ABV2U8H3</accession>
<name>A0ABV2U8H3_9ACTN</name>
<gene>
    <name evidence="1" type="ORF">ABZV61_09860</name>
</gene>
<sequence>MTDPTKQRLRIAMSSLGDAIPRNLRRPPLGWLGVRAWEAEHVLELPEPYRTFVAEISNGTREGPSTTHGLLPLGQFPESWQRWEAECWPSPEPFDGTAPQKPAVPFPLKEEWQWEYDYYDHNQHSPLLHGVHQHGSILLGGNRGREFWILIVTGPQRGRVWWLGDGCAAPYVDAGEEAEPEVDFVSWLQDWQSDRGWWCQHLEDLD</sequence>
<keyword evidence="2" id="KW-1185">Reference proteome</keyword>
<proteinExistence type="predicted"/>
<dbReference type="Proteomes" id="UP001550044">
    <property type="component" value="Unassembled WGS sequence"/>
</dbReference>
<evidence type="ECO:0000313" key="1">
    <source>
        <dbReference type="EMBL" id="MET8433093.1"/>
    </source>
</evidence>
<organism evidence="1 2">
    <name type="scientific">Streptomyces sp. 900116325</name>
    <dbReference type="NCBI Taxonomy" id="3154295"/>
    <lineage>
        <taxon>Bacteria</taxon>
        <taxon>Bacillati</taxon>
        <taxon>Actinomycetota</taxon>
        <taxon>Actinomycetes</taxon>
        <taxon>Kitasatosporales</taxon>
        <taxon>Streptomycetaceae</taxon>
        <taxon>Streptomyces</taxon>
    </lineage>
</organism>
<evidence type="ECO:0000313" key="2">
    <source>
        <dbReference type="Proteomes" id="UP001550044"/>
    </source>
</evidence>